<sequence length="465" mass="53863">MQKNFPTLRKLILLVGDISATVVATYLAVNVVFIFMPEQANMKIYYDMMPINVILMGMLFNVYGLFSLKKKRYGEIFLGILISVFYSLVIMMAISFFLREFAYSRSVLLLTAIGQLFLLNFWQYSMWRIEMMLSAPQRALIIGSQEEAVRVLARLSISPQLKYEVSYVSTDSDSDEWKDVIYTIDLIIICSDLPLKKKENIVNFCQQLDKQVLLMPSVYELFCSGLEIDKIDDIPFFQPKYLKLTLEKRSLKRIVDLIISSLAIILLSPIMVLIAITIKLDSKGPILYSQVRTGRYENEFKVYKFRSMKQDAERNSGPVMAQEQDARITKVGKFIRATRLDELPQLFNVLMGDMSIVGPRPERPFFVKQFKKEITEYLYRHNVKPGITGMAQVYGKYNTTVYDKLIYDLMYIQKCDLFMDFVIMIQTVRVLLMKSSTEGVSESKGKHGVRNNLKKYRIKEDLNKG</sequence>
<evidence type="ECO:0000256" key="3">
    <source>
        <dbReference type="ARBA" id="ARBA00022679"/>
    </source>
</evidence>
<dbReference type="EMBL" id="CP120678">
    <property type="protein sequence ID" value="WIW71077.1"/>
    <property type="molecule type" value="Genomic_DNA"/>
</dbReference>
<evidence type="ECO:0000256" key="1">
    <source>
        <dbReference type="ARBA" id="ARBA00004141"/>
    </source>
</evidence>
<comment type="subcellular location">
    <subcellularLocation>
        <location evidence="1">Membrane</location>
        <topology evidence="1">Multi-pass membrane protein</topology>
    </subcellularLocation>
</comment>
<keyword evidence="5 7" id="KW-1133">Transmembrane helix</keyword>
<dbReference type="NCBIfam" id="TIGR03025">
    <property type="entry name" value="EPS_sugtrans"/>
    <property type="match status" value="1"/>
</dbReference>
<dbReference type="PANTHER" id="PTHR30576">
    <property type="entry name" value="COLANIC BIOSYNTHESIS UDP-GLUCOSE LIPID CARRIER TRANSFERASE"/>
    <property type="match status" value="1"/>
</dbReference>
<evidence type="ECO:0000256" key="2">
    <source>
        <dbReference type="ARBA" id="ARBA00006464"/>
    </source>
</evidence>
<proteinExistence type="inferred from homology"/>
<keyword evidence="3 9" id="KW-0808">Transferase</keyword>
<dbReference type="KEGG" id="sgbi:P3F81_01755"/>
<evidence type="ECO:0000256" key="7">
    <source>
        <dbReference type="SAM" id="Phobius"/>
    </source>
</evidence>
<dbReference type="InterPro" id="IPR017475">
    <property type="entry name" value="EPS_sugar_tfrase"/>
</dbReference>
<evidence type="ECO:0000256" key="4">
    <source>
        <dbReference type="ARBA" id="ARBA00022692"/>
    </source>
</evidence>
<dbReference type="Proteomes" id="UP001243623">
    <property type="component" value="Chromosome"/>
</dbReference>
<dbReference type="GO" id="GO:0016020">
    <property type="term" value="C:membrane"/>
    <property type="evidence" value="ECO:0007669"/>
    <property type="project" value="UniProtKB-SubCell"/>
</dbReference>
<accession>A0A9Y2AJL4</accession>
<name>A0A9Y2AJL4_9FIRM</name>
<comment type="similarity">
    <text evidence="2">Belongs to the bacterial sugar transferase family.</text>
</comment>
<feature type="transmembrane region" description="Helical" evidence="7">
    <location>
        <begin position="12"/>
        <end position="36"/>
    </location>
</feature>
<evidence type="ECO:0000259" key="8">
    <source>
        <dbReference type="Pfam" id="PF02397"/>
    </source>
</evidence>
<feature type="domain" description="Bacterial sugar transferase" evidence="8">
    <location>
        <begin position="252"/>
        <end position="432"/>
    </location>
</feature>
<evidence type="ECO:0000256" key="6">
    <source>
        <dbReference type="ARBA" id="ARBA00023136"/>
    </source>
</evidence>
<gene>
    <name evidence="9" type="ORF">P3F81_01755</name>
</gene>
<dbReference type="PANTHER" id="PTHR30576:SF0">
    <property type="entry name" value="UNDECAPRENYL-PHOSPHATE N-ACETYLGALACTOSAMINYL 1-PHOSPHATE TRANSFERASE-RELATED"/>
    <property type="match status" value="1"/>
</dbReference>
<dbReference type="InterPro" id="IPR003362">
    <property type="entry name" value="Bact_transf"/>
</dbReference>
<feature type="transmembrane region" description="Helical" evidence="7">
    <location>
        <begin position="103"/>
        <end position="122"/>
    </location>
</feature>
<dbReference type="Pfam" id="PF02397">
    <property type="entry name" value="Bac_transf"/>
    <property type="match status" value="1"/>
</dbReference>
<feature type="transmembrane region" description="Helical" evidence="7">
    <location>
        <begin position="78"/>
        <end position="97"/>
    </location>
</feature>
<organism evidence="9 10">
    <name type="scientific">Selenobaculum gibii</name>
    <dbReference type="NCBI Taxonomy" id="3054208"/>
    <lineage>
        <taxon>Bacteria</taxon>
        <taxon>Bacillati</taxon>
        <taxon>Bacillota</taxon>
        <taxon>Negativicutes</taxon>
        <taxon>Selenomonadales</taxon>
        <taxon>Selenomonadaceae</taxon>
        <taxon>Selenobaculum</taxon>
    </lineage>
</organism>
<keyword evidence="6 7" id="KW-0472">Membrane</keyword>
<evidence type="ECO:0000313" key="9">
    <source>
        <dbReference type="EMBL" id="WIW71077.1"/>
    </source>
</evidence>
<feature type="transmembrane region" description="Helical" evidence="7">
    <location>
        <begin position="254"/>
        <end position="278"/>
    </location>
</feature>
<feature type="transmembrane region" description="Helical" evidence="7">
    <location>
        <begin position="48"/>
        <end position="66"/>
    </location>
</feature>
<keyword evidence="4 7" id="KW-0812">Transmembrane</keyword>
<evidence type="ECO:0000256" key="5">
    <source>
        <dbReference type="ARBA" id="ARBA00022989"/>
    </source>
</evidence>
<dbReference type="AlphaFoldDB" id="A0A9Y2AJL4"/>
<evidence type="ECO:0000313" key="10">
    <source>
        <dbReference type="Proteomes" id="UP001243623"/>
    </source>
</evidence>
<reference evidence="9" key="1">
    <citation type="submission" date="2023-03" db="EMBL/GenBank/DDBJ databases">
        <title>Selenobaculum gbiensis gen. nov. sp. nov., a new bacterium isolated from the gut microbiota of IBD patient.</title>
        <authorList>
            <person name="Yeo S."/>
            <person name="Park H."/>
            <person name="Huh C.S."/>
        </authorList>
    </citation>
    <scope>NUCLEOTIDE SEQUENCE</scope>
    <source>
        <strain evidence="9">ICN-92133</strain>
    </source>
</reference>
<dbReference type="RefSeq" id="WP_309320569.1">
    <property type="nucleotide sequence ID" value="NZ_CP120678.1"/>
</dbReference>
<keyword evidence="10" id="KW-1185">Reference proteome</keyword>
<protein>
    <submittedName>
        <fullName evidence="9">Sugar transferase</fullName>
    </submittedName>
</protein>
<dbReference type="GO" id="GO:0016780">
    <property type="term" value="F:phosphotransferase activity, for other substituted phosphate groups"/>
    <property type="evidence" value="ECO:0007669"/>
    <property type="project" value="TreeGrafter"/>
</dbReference>